<evidence type="ECO:0000259" key="4">
    <source>
        <dbReference type="PROSITE" id="PS51781"/>
    </source>
</evidence>
<feature type="domain" description="Fibronectin type-III" evidence="3">
    <location>
        <begin position="296"/>
        <end position="390"/>
    </location>
</feature>
<dbReference type="PANTHER" id="PTHR34135:SF2">
    <property type="entry name" value="LYSOZYME"/>
    <property type="match status" value="1"/>
</dbReference>
<dbReference type="CDD" id="cd00063">
    <property type="entry name" value="FN3"/>
    <property type="match status" value="4"/>
</dbReference>
<evidence type="ECO:0000259" key="3">
    <source>
        <dbReference type="PROSITE" id="PS50853"/>
    </source>
</evidence>
<dbReference type="EMBL" id="QRVK01000003">
    <property type="protein sequence ID" value="RGS43860.1"/>
    <property type="molecule type" value="Genomic_DNA"/>
</dbReference>
<dbReference type="PANTHER" id="PTHR34135">
    <property type="entry name" value="LYSOZYME"/>
    <property type="match status" value="1"/>
</dbReference>
<dbReference type="AlphaFoldDB" id="A0A3R5ZQ71"/>
<keyword evidence="2" id="KW-0732">Signal</keyword>
<feature type="chain" id="PRO_5039604432" evidence="2">
    <location>
        <begin position="25"/>
        <end position="835"/>
    </location>
</feature>
<dbReference type="PROSITE" id="PS51781">
    <property type="entry name" value="SH3B"/>
    <property type="match status" value="1"/>
</dbReference>
<dbReference type="GO" id="GO:0009253">
    <property type="term" value="P:peptidoglycan catabolic process"/>
    <property type="evidence" value="ECO:0007669"/>
    <property type="project" value="InterPro"/>
</dbReference>
<comment type="caution">
    <text evidence="5">The sequence shown here is derived from an EMBL/GenBank/DDBJ whole genome shotgun (WGS) entry which is preliminary data.</text>
</comment>
<sequence length="835" mass="91487">MIRKKLIRTILGGALSVAILAAMAAPNNTSYAATGTNIQPAFADIQQSIDTTQDFISSGSFNTQGALPVSPSNYTHAAQFKGYKIQKGIDVSEWNGSINWKKVKASGITFAFIRVGGRYYGSGKFYVDANYRENLKGAIAAGLDVGVYFYSQAINSSEAKAEAAYTMNLISGYNINLPIVMDYEYAWEEGVGITGRLYNANLSKSAATTVINSFCSAVEIRGYVGMLYASKSVITDDMNISNINNKYPVWSALYSDSDTDSLKAKHSYWQYSEDGTVAGIGHATDMNFRYITTPAAPASLVQQTSTDSSITLTWNKIPEVYGYQIVRYDESQNKYVAVGTAKGASTVTFTDKDLQDGKKYTYKVRGYYKLNSGNVYGTYTDTCTGITIADNIENFKVAATSASAIRLSWSPITAATGYRIYRLNPSTGKYEAITTLTSSTTTTYTDKDLNAGADYSYKIRAYTTTESGTIWHVVSNAVTGTTNPGLVSGLKVRISTSNSISIKWNQENNVNGYLVYTWDKDTATWTKIANVKGGDQTVYTHTGLKSATQYSYSVRAYYKKDGVMRYTDLCSAISAYSGPAAPAKIIAKSRSDKSISFAWSKVPAANGYLVYRYDSSSRSYILLSKITDNTTCTYTANDLKSTTSYAFAVRAYIKKDGVSGGSAYTVLKTATTPATPSVIKYMPLGGYRCTKWTPVKGASGYVVYKYDKRAKKYTAVKKLTGESSNIYIGAAVDARYYTYTVRAYLTYNKKTYYGEMSSLPVSGTPVVIGTVNDYAVRVRRGPSTNYGIITELYKGRKVYVVGGAKKNGETWYKISFKIGSKTVTGYMRSDFIKIQ</sequence>
<dbReference type="Proteomes" id="UP000283295">
    <property type="component" value="Unassembled WGS sequence"/>
</dbReference>
<dbReference type="InterPro" id="IPR002053">
    <property type="entry name" value="Glyco_hydro_25"/>
</dbReference>
<dbReference type="InterPro" id="IPR017853">
    <property type="entry name" value="GH"/>
</dbReference>
<feature type="domain" description="SH3b" evidence="4">
    <location>
        <begin position="762"/>
        <end position="835"/>
    </location>
</feature>
<evidence type="ECO:0000313" key="5">
    <source>
        <dbReference type="EMBL" id="RGS43860.1"/>
    </source>
</evidence>
<dbReference type="OrthoDB" id="9765879at2"/>
<dbReference type="GO" id="GO:0016052">
    <property type="term" value="P:carbohydrate catabolic process"/>
    <property type="evidence" value="ECO:0007669"/>
    <property type="project" value="TreeGrafter"/>
</dbReference>
<dbReference type="InterPro" id="IPR013783">
    <property type="entry name" value="Ig-like_fold"/>
</dbReference>
<dbReference type="Pfam" id="PF01183">
    <property type="entry name" value="Glyco_hydro_25"/>
    <property type="match status" value="1"/>
</dbReference>
<organism evidence="5 6">
    <name type="scientific">Coprococcus eutactus</name>
    <dbReference type="NCBI Taxonomy" id="33043"/>
    <lineage>
        <taxon>Bacteria</taxon>
        <taxon>Bacillati</taxon>
        <taxon>Bacillota</taxon>
        <taxon>Clostridia</taxon>
        <taxon>Lachnospirales</taxon>
        <taxon>Lachnospiraceae</taxon>
        <taxon>Coprococcus</taxon>
    </lineage>
</organism>
<gene>
    <name evidence="5" type="ORF">DWX94_01990</name>
</gene>
<evidence type="ECO:0000256" key="1">
    <source>
        <dbReference type="ARBA" id="ARBA00010646"/>
    </source>
</evidence>
<dbReference type="GO" id="GO:0003796">
    <property type="term" value="F:lysozyme activity"/>
    <property type="evidence" value="ECO:0007669"/>
    <property type="project" value="InterPro"/>
</dbReference>
<dbReference type="Gene3D" id="2.30.30.40">
    <property type="entry name" value="SH3 Domains"/>
    <property type="match status" value="1"/>
</dbReference>
<name>A0A3R5ZQ71_9FIRM</name>
<proteinExistence type="inferred from homology"/>
<evidence type="ECO:0000313" key="6">
    <source>
        <dbReference type="Proteomes" id="UP000283295"/>
    </source>
</evidence>
<evidence type="ECO:0000256" key="2">
    <source>
        <dbReference type="SAM" id="SignalP"/>
    </source>
</evidence>
<feature type="domain" description="Fibronectin type-III" evidence="3">
    <location>
        <begin position="391"/>
        <end position="485"/>
    </location>
</feature>
<dbReference type="SUPFAM" id="SSF49265">
    <property type="entry name" value="Fibronectin type III"/>
    <property type="match status" value="3"/>
</dbReference>
<feature type="domain" description="Fibronectin type-III" evidence="3">
    <location>
        <begin position="486"/>
        <end position="580"/>
    </location>
</feature>
<dbReference type="PROSITE" id="PS50853">
    <property type="entry name" value="FN3"/>
    <property type="match status" value="4"/>
</dbReference>
<dbReference type="GO" id="GO:0016998">
    <property type="term" value="P:cell wall macromolecule catabolic process"/>
    <property type="evidence" value="ECO:0007669"/>
    <property type="project" value="InterPro"/>
</dbReference>
<dbReference type="Gene3D" id="2.60.40.10">
    <property type="entry name" value="Immunoglobulins"/>
    <property type="match status" value="5"/>
</dbReference>
<feature type="domain" description="Fibronectin type-III" evidence="3">
    <location>
        <begin position="581"/>
        <end position="675"/>
    </location>
</feature>
<dbReference type="CDD" id="cd06414">
    <property type="entry name" value="GH25_LytC-like"/>
    <property type="match status" value="1"/>
</dbReference>
<dbReference type="Pfam" id="PF00041">
    <property type="entry name" value="fn3"/>
    <property type="match status" value="2"/>
</dbReference>
<dbReference type="Gene3D" id="3.20.20.80">
    <property type="entry name" value="Glycosidases"/>
    <property type="match status" value="1"/>
</dbReference>
<dbReference type="InterPro" id="IPR036116">
    <property type="entry name" value="FN3_sf"/>
</dbReference>
<dbReference type="InterPro" id="IPR003961">
    <property type="entry name" value="FN3_dom"/>
</dbReference>
<dbReference type="InterPro" id="IPR003646">
    <property type="entry name" value="SH3-like_bac-type"/>
</dbReference>
<protein>
    <submittedName>
        <fullName evidence="5">Lyzozyme M1 (1,4-beta-N-acetylmuramidase)</fullName>
    </submittedName>
</protein>
<reference evidence="5 6" key="1">
    <citation type="submission" date="2018-08" db="EMBL/GenBank/DDBJ databases">
        <title>A genome reference for cultivated species of the human gut microbiota.</title>
        <authorList>
            <person name="Zou Y."/>
            <person name="Xue W."/>
            <person name="Luo G."/>
        </authorList>
    </citation>
    <scope>NUCLEOTIDE SEQUENCE [LARGE SCALE GENOMIC DNA]</scope>
    <source>
        <strain evidence="5 6">AF22-21</strain>
    </source>
</reference>
<comment type="similarity">
    <text evidence="1">Belongs to the glycosyl hydrolase 25 family.</text>
</comment>
<dbReference type="PROSITE" id="PS51904">
    <property type="entry name" value="GLYCOSYL_HYDROL_F25_2"/>
    <property type="match status" value="1"/>
</dbReference>
<dbReference type="Pfam" id="PF08239">
    <property type="entry name" value="SH3_3"/>
    <property type="match status" value="1"/>
</dbReference>
<dbReference type="SMART" id="SM00060">
    <property type="entry name" value="FN3"/>
    <property type="match status" value="4"/>
</dbReference>
<feature type="signal peptide" evidence="2">
    <location>
        <begin position="1"/>
        <end position="24"/>
    </location>
</feature>
<accession>A0A3R5ZQ71</accession>
<dbReference type="SUPFAM" id="SSF51445">
    <property type="entry name" value="(Trans)glycosidases"/>
    <property type="match status" value="1"/>
</dbReference>